<dbReference type="InterPro" id="IPR046848">
    <property type="entry name" value="E_motif"/>
</dbReference>
<feature type="region of interest" description="Disordered" evidence="3">
    <location>
        <begin position="216"/>
        <end position="238"/>
    </location>
</feature>
<evidence type="ECO:0008006" key="6">
    <source>
        <dbReference type="Google" id="ProtNLM"/>
    </source>
</evidence>
<comment type="caution">
    <text evidence="4">The sequence shown here is derived from an EMBL/GenBank/DDBJ whole genome shotgun (WGS) entry which is preliminary data.</text>
</comment>
<keyword evidence="5" id="KW-1185">Reference proteome</keyword>
<protein>
    <recommendedName>
        <fullName evidence="6">Pentatricopeptide repeat-containing protein</fullName>
    </recommendedName>
</protein>
<dbReference type="EMBL" id="JACEIK010003554">
    <property type="protein sequence ID" value="MCD9642188.1"/>
    <property type="molecule type" value="Genomic_DNA"/>
</dbReference>
<dbReference type="Gene3D" id="1.25.40.10">
    <property type="entry name" value="Tetratricopeptide repeat domain"/>
    <property type="match status" value="1"/>
</dbReference>
<proteinExistence type="predicted"/>
<keyword evidence="1" id="KW-0677">Repeat</keyword>
<dbReference type="Proteomes" id="UP000823775">
    <property type="component" value="Unassembled WGS sequence"/>
</dbReference>
<evidence type="ECO:0000256" key="1">
    <source>
        <dbReference type="ARBA" id="ARBA00022737"/>
    </source>
</evidence>
<evidence type="ECO:0000313" key="4">
    <source>
        <dbReference type="EMBL" id="MCD9642188.1"/>
    </source>
</evidence>
<feature type="repeat" description="PPR" evidence="2">
    <location>
        <begin position="82"/>
        <end position="116"/>
    </location>
</feature>
<dbReference type="PANTHER" id="PTHR47926:SF433">
    <property type="entry name" value="PENTATRICOPEPTIDE REPEAT-CONTAINING PROTEIN"/>
    <property type="match status" value="1"/>
</dbReference>
<feature type="compositionally biased region" description="Acidic residues" evidence="3">
    <location>
        <begin position="216"/>
        <end position="231"/>
    </location>
</feature>
<dbReference type="PROSITE" id="PS51375">
    <property type="entry name" value="PPR"/>
    <property type="match status" value="1"/>
</dbReference>
<evidence type="ECO:0000313" key="5">
    <source>
        <dbReference type="Proteomes" id="UP000823775"/>
    </source>
</evidence>
<accession>A0ABS8V7H3</accession>
<reference evidence="4 5" key="1">
    <citation type="journal article" date="2021" name="BMC Genomics">
        <title>Datura genome reveals duplications of psychoactive alkaloid biosynthetic genes and high mutation rate following tissue culture.</title>
        <authorList>
            <person name="Rajewski A."/>
            <person name="Carter-House D."/>
            <person name="Stajich J."/>
            <person name="Litt A."/>
        </authorList>
    </citation>
    <scope>NUCLEOTIDE SEQUENCE [LARGE SCALE GENOMIC DNA]</scope>
    <source>
        <strain evidence="4">AR-01</strain>
    </source>
</reference>
<sequence>MLGKRICFTTHYTFGNLLNACANLADLKLGRQAHAHILKHGFRFQNGPEPDVFVGNALIDMYMKCGSVEDGSCVFTKMLDRDWVSWNAVIVGYAQNGHAMEALETFKEIELGKYVAEKLLEIDPTNSGPYVLLSNMEVEQGRWQDVKMVRKLMKQRGIVKQPGCSWIEIQSHVHVFMVKDRRHVQKKEIYLILNALTKLMKLSGYVPNAGHLDADEEQGMSDFSSSEEFEEPLIAAVT</sequence>
<gene>
    <name evidence="4" type="ORF">HAX54_028871</name>
</gene>
<dbReference type="InterPro" id="IPR046960">
    <property type="entry name" value="PPR_At4g14850-like_plant"/>
</dbReference>
<evidence type="ECO:0000256" key="3">
    <source>
        <dbReference type="SAM" id="MobiDB-lite"/>
    </source>
</evidence>
<evidence type="ECO:0000256" key="2">
    <source>
        <dbReference type="PROSITE-ProRule" id="PRU00708"/>
    </source>
</evidence>
<dbReference type="Pfam" id="PF20431">
    <property type="entry name" value="E_motif"/>
    <property type="match status" value="1"/>
</dbReference>
<name>A0ABS8V7H3_DATST</name>
<dbReference type="PANTHER" id="PTHR47926">
    <property type="entry name" value="PENTATRICOPEPTIDE REPEAT-CONTAINING PROTEIN"/>
    <property type="match status" value="1"/>
</dbReference>
<dbReference type="Pfam" id="PF01535">
    <property type="entry name" value="PPR"/>
    <property type="match status" value="1"/>
</dbReference>
<organism evidence="4 5">
    <name type="scientific">Datura stramonium</name>
    <name type="common">Jimsonweed</name>
    <name type="synonym">Common thornapple</name>
    <dbReference type="NCBI Taxonomy" id="4076"/>
    <lineage>
        <taxon>Eukaryota</taxon>
        <taxon>Viridiplantae</taxon>
        <taxon>Streptophyta</taxon>
        <taxon>Embryophyta</taxon>
        <taxon>Tracheophyta</taxon>
        <taxon>Spermatophyta</taxon>
        <taxon>Magnoliopsida</taxon>
        <taxon>eudicotyledons</taxon>
        <taxon>Gunneridae</taxon>
        <taxon>Pentapetalae</taxon>
        <taxon>asterids</taxon>
        <taxon>lamiids</taxon>
        <taxon>Solanales</taxon>
        <taxon>Solanaceae</taxon>
        <taxon>Solanoideae</taxon>
        <taxon>Datureae</taxon>
        <taxon>Datura</taxon>
    </lineage>
</organism>
<dbReference type="InterPro" id="IPR002885">
    <property type="entry name" value="PPR_rpt"/>
</dbReference>
<dbReference type="InterPro" id="IPR011990">
    <property type="entry name" value="TPR-like_helical_dom_sf"/>
</dbReference>
<dbReference type="NCBIfam" id="TIGR00756">
    <property type="entry name" value="PPR"/>
    <property type="match status" value="2"/>
</dbReference>